<evidence type="ECO:0000313" key="2">
    <source>
        <dbReference type="EMBL" id="HAG3510261.1"/>
    </source>
</evidence>
<evidence type="ECO:0000313" key="8">
    <source>
        <dbReference type="EMBL" id="HAG4711259.1"/>
    </source>
</evidence>
<evidence type="ECO:0000313" key="9">
    <source>
        <dbReference type="EMBL" id="HAG4781415.1"/>
    </source>
</evidence>
<organism evidence="10">
    <name type="scientific">Salmonella enterica</name>
    <name type="common">Salmonella choleraesuis</name>
    <dbReference type="NCBI Taxonomy" id="28901"/>
    <lineage>
        <taxon>Bacteria</taxon>
        <taxon>Pseudomonadati</taxon>
        <taxon>Pseudomonadota</taxon>
        <taxon>Gammaproteobacteria</taxon>
        <taxon>Enterobacterales</taxon>
        <taxon>Enterobacteriaceae</taxon>
        <taxon>Salmonella</taxon>
    </lineage>
</organism>
<gene>
    <name evidence="4" type="ORF">G8012_004619</name>
    <name evidence="2" type="ORF">G8135_004624</name>
    <name evidence="8" type="ORF">G8183_004621</name>
    <name evidence="10" type="ORF">G8454_004627</name>
    <name evidence="6" type="ORF">G8491_004621</name>
    <name evidence="7" type="ORF">G8497_004626</name>
    <name evidence="9" type="ORF">G8504_004626</name>
    <name evidence="5" type="ORF">G8507_004630</name>
    <name evidence="3" type="ORF">G8Z31_004621</name>
</gene>
<dbReference type="InterPro" id="IPR057580">
    <property type="entry name" value="Deam_C"/>
</dbReference>
<dbReference type="EMBL" id="DAAYMI010000023">
    <property type="protein sequence ID" value="HAG4819156.1"/>
    <property type="molecule type" value="Genomic_DNA"/>
</dbReference>
<dbReference type="EMBL" id="DAAYLL010000020">
    <property type="protein sequence ID" value="HAG4711259.1"/>
    <property type="molecule type" value="Genomic_DNA"/>
</dbReference>
<dbReference type="EMBL" id="DAAYBR010000026">
    <property type="protein sequence ID" value="HAG3510261.1"/>
    <property type="molecule type" value="Genomic_DNA"/>
</dbReference>
<dbReference type="EMBL" id="DAAYLZ010000023">
    <property type="protein sequence ID" value="HAG4781415.1"/>
    <property type="molecule type" value="Genomic_DNA"/>
</dbReference>
<reference evidence="10" key="2">
    <citation type="submission" date="2020-02" db="EMBL/GenBank/DDBJ databases">
        <authorList>
            <consortium name="NCBI Pathogen Detection Project"/>
        </authorList>
    </citation>
    <scope>NUCLEOTIDE SEQUENCE</scope>
    <source>
        <strain evidence="2">MA.BM_SE06/75</strain>
        <strain evidence="7">MA.BM_SE07/79</strain>
        <strain evidence="3">MA.BM_SE08/106</strain>
        <strain evidence="10">MA.BM_SE08/127</strain>
        <strain evidence="4">MA.BM_SE08/128</strain>
        <strain evidence="5">MA.BM_SE08/140</strain>
        <strain evidence="9">MA.BM_SE08/168</strain>
        <strain evidence="8">MA.BM_SE08/92</strain>
        <strain evidence="6">MA.BM_SE09/16</strain>
    </source>
</reference>
<evidence type="ECO:0000313" key="3">
    <source>
        <dbReference type="EMBL" id="HAG3670418.1"/>
    </source>
</evidence>
<comment type="caution">
    <text evidence="10">The sequence shown here is derived from an EMBL/GenBank/DDBJ whole genome shotgun (WGS) entry which is preliminary data.</text>
</comment>
<name>A0A764GPD5_SALER</name>
<dbReference type="EMBL" id="DAAYKK010000025">
    <property type="protein sequence ID" value="HAG4547734.1"/>
    <property type="molecule type" value="Genomic_DNA"/>
</dbReference>
<proteinExistence type="predicted"/>
<evidence type="ECO:0000313" key="10">
    <source>
        <dbReference type="EMBL" id="HAG4819156.1"/>
    </source>
</evidence>
<feature type="domain" description="Putative cytidine deaminase C-terminal" evidence="1">
    <location>
        <begin position="64"/>
        <end position="138"/>
    </location>
</feature>
<reference evidence="10" key="1">
    <citation type="journal article" date="2018" name="Genome Biol.">
        <title>SKESA: strategic k-mer extension for scrupulous assemblies.</title>
        <authorList>
            <person name="Souvorov A."/>
            <person name="Agarwala R."/>
            <person name="Lipman D.J."/>
        </authorList>
    </citation>
    <scope>NUCLEOTIDE SEQUENCE</scope>
    <source>
        <strain evidence="2">MA.BM_SE06/75</strain>
        <strain evidence="7">MA.BM_SE07/79</strain>
        <strain evidence="3">MA.BM_SE08/106</strain>
        <strain evidence="10">MA.BM_SE08/127</strain>
        <strain evidence="4">MA.BM_SE08/128</strain>
        <strain evidence="5">MA.BM_SE08/140</strain>
        <strain evidence="9">MA.BM_SE08/168</strain>
        <strain evidence="8">MA.BM_SE08/92</strain>
        <strain evidence="6">MA.BM_SE09/16</strain>
    </source>
</reference>
<evidence type="ECO:0000313" key="5">
    <source>
        <dbReference type="EMBL" id="HAG4547734.1"/>
    </source>
</evidence>
<protein>
    <recommendedName>
        <fullName evidence="1">Putative cytidine deaminase C-terminal domain-containing protein</fullName>
    </recommendedName>
</protein>
<evidence type="ECO:0000259" key="1">
    <source>
        <dbReference type="Pfam" id="PF24241"/>
    </source>
</evidence>
<dbReference type="EMBL" id="DAAYLI010000025">
    <property type="protein sequence ID" value="HAG4697228.1"/>
    <property type="molecule type" value="Genomic_DNA"/>
</dbReference>
<dbReference type="EMBL" id="DAAYKD010000020">
    <property type="protein sequence ID" value="HAG4552410.1"/>
    <property type="molecule type" value="Genomic_DNA"/>
</dbReference>
<evidence type="ECO:0000313" key="6">
    <source>
        <dbReference type="EMBL" id="HAG4552410.1"/>
    </source>
</evidence>
<evidence type="ECO:0000313" key="4">
    <source>
        <dbReference type="EMBL" id="HAG3679494.1"/>
    </source>
</evidence>
<sequence>MGEISVKTGNNARNGGKNSLNRLIRCVCGKKIGPDPRNFNQRVSLGRNDLLIRTFPRSGGKTLQGLGYPNNDRYSMHAEIDAMMKAHDKGMRGGKGILTVEGLPVCDFCKRSLKNMAQHLGLEDFTVHEKYTGLTYRFKGNDLHPVRKGGKGFKGCGIK</sequence>
<accession>A0A764GPD5</accession>
<dbReference type="AlphaFoldDB" id="A0A764GPD5"/>
<dbReference type="EMBL" id="DAAYDA010000024">
    <property type="protein sequence ID" value="HAG3670418.1"/>
    <property type="molecule type" value="Genomic_DNA"/>
</dbReference>
<dbReference type="EMBL" id="DAAYDD010000027">
    <property type="protein sequence ID" value="HAG3679494.1"/>
    <property type="molecule type" value="Genomic_DNA"/>
</dbReference>
<dbReference type="Pfam" id="PF24241">
    <property type="entry name" value="Deam_C"/>
    <property type="match status" value="1"/>
</dbReference>
<evidence type="ECO:0000313" key="7">
    <source>
        <dbReference type="EMBL" id="HAG4697228.1"/>
    </source>
</evidence>